<organism evidence="2 3">
    <name type="scientific">Microbacterium ulmi</name>
    <dbReference type="NCBI Taxonomy" id="179095"/>
    <lineage>
        <taxon>Bacteria</taxon>
        <taxon>Bacillati</taxon>
        <taxon>Actinomycetota</taxon>
        <taxon>Actinomycetes</taxon>
        <taxon>Micrococcales</taxon>
        <taxon>Microbacteriaceae</taxon>
        <taxon>Microbacterium</taxon>
    </lineage>
</organism>
<evidence type="ECO:0000256" key="1">
    <source>
        <dbReference type="SAM" id="Phobius"/>
    </source>
</evidence>
<reference evidence="2 3" key="1">
    <citation type="submission" date="2020-05" db="EMBL/GenBank/DDBJ databases">
        <title>MicrobeNet Type strains.</title>
        <authorList>
            <person name="Nicholson A.C."/>
        </authorList>
    </citation>
    <scope>NUCLEOTIDE SEQUENCE [LARGE SCALE GENOMIC DNA]</scope>
    <source>
        <strain evidence="2 3">JCM 14282</strain>
    </source>
</reference>
<proteinExistence type="predicted"/>
<dbReference type="EMBL" id="JABEMB010000001">
    <property type="protein sequence ID" value="NNH02642.1"/>
    <property type="molecule type" value="Genomic_DNA"/>
</dbReference>
<keyword evidence="1" id="KW-0812">Transmembrane</keyword>
<feature type="transmembrane region" description="Helical" evidence="1">
    <location>
        <begin position="49"/>
        <end position="70"/>
    </location>
</feature>
<feature type="transmembrane region" description="Helical" evidence="1">
    <location>
        <begin position="18"/>
        <end position="37"/>
    </location>
</feature>
<keyword evidence="3" id="KW-1185">Reference proteome</keyword>
<protein>
    <submittedName>
        <fullName evidence="2">Uncharacterized protein</fullName>
    </submittedName>
</protein>
<accession>A0A7Y2LXX3</accession>
<keyword evidence="1" id="KW-1133">Transmembrane helix</keyword>
<comment type="caution">
    <text evidence="2">The sequence shown here is derived from an EMBL/GenBank/DDBJ whole genome shotgun (WGS) entry which is preliminary data.</text>
</comment>
<feature type="transmembrane region" description="Helical" evidence="1">
    <location>
        <begin position="82"/>
        <end position="107"/>
    </location>
</feature>
<gene>
    <name evidence="2" type="ORF">HLA99_02020</name>
</gene>
<dbReference type="Proteomes" id="UP000543598">
    <property type="component" value="Unassembled WGS sequence"/>
</dbReference>
<dbReference type="AlphaFoldDB" id="A0A7Y2LXX3"/>
<name>A0A7Y2LXX3_9MICO</name>
<sequence length="109" mass="11586">MTDPDPVPERRRLASTGWIGAAGLAAAAVPPFAFWVAMQTAMAGRSELFLAWFLTSVVATGCAILALVVLRRRGADGWFAGVMTVVIAAGVVGYFLWIFVIVLTIVYPG</sequence>
<evidence type="ECO:0000313" key="2">
    <source>
        <dbReference type="EMBL" id="NNH02642.1"/>
    </source>
</evidence>
<dbReference type="RefSeq" id="WP_167041454.1">
    <property type="nucleotide sequence ID" value="NZ_BAAANA010000003.1"/>
</dbReference>
<keyword evidence="1" id="KW-0472">Membrane</keyword>
<evidence type="ECO:0000313" key="3">
    <source>
        <dbReference type="Proteomes" id="UP000543598"/>
    </source>
</evidence>